<organism evidence="3 4">
    <name type="scientific">Pseudoalteromonas haloplanktis</name>
    <name type="common">Alteromonas haloplanktis</name>
    <dbReference type="NCBI Taxonomy" id="228"/>
    <lineage>
        <taxon>Bacteria</taxon>
        <taxon>Pseudomonadati</taxon>
        <taxon>Pseudomonadota</taxon>
        <taxon>Gammaproteobacteria</taxon>
        <taxon>Alteromonadales</taxon>
        <taxon>Pseudoalteromonadaceae</taxon>
        <taxon>Pseudoalteromonas</taxon>
    </lineage>
</organism>
<comment type="caution">
    <text evidence="3">The sequence shown here is derived from an EMBL/GenBank/DDBJ whole genome shotgun (WGS) entry which is preliminary data.</text>
</comment>
<dbReference type="PANTHER" id="PTHR43563:SF18">
    <property type="entry name" value="AMINE OXIDASE DOMAIN-CONTAINING PROTEIN"/>
    <property type="match status" value="1"/>
</dbReference>
<proteinExistence type="inferred from homology"/>
<dbReference type="GO" id="GO:0016491">
    <property type="term" value="F:oxidoreductase activity"/>
    <property type="evidence" value="ECO:0007669"/>
    <property type="project" value="InterPro"/>
</dbReference>
<reference evidence="3" key="1">
    <citation type="submission" date="2022-07" db="EMBL/GenBank/DDBJ databases">
        <authorList>
            <person name="Criscuolo A."/>
        </authorList>
    </citation>
    <scope>NUCLEOTIDE SEQUENCE</scope>
    <source>
        <strain evidence="3">CIP103197</strain>
    </source>
</reference>
<dbReference type="Proteomes" id="UP001152447">
    <property type="component" value="Unassembled WGS sequence"/>
</dbReference>
<dbReference type="Pfam" id="PF13450">
    <property type="entry name" value="NAD_binding_8"/>
    <property type="match status" value="1"/>
</dbReference>
<evidence type="ECO:0000313" key="3">
    <source>
        <dbReference type="EMBL" id="CAH9049738.1"/>
    </source>
</evidence>
<keyword evidence="4" id="KW-1185">Reference proteome</keyword>
<evidence type="ECO:0000259" key="2">
    <source>
        <dbReference type="Pfam" id="PF01593"/>
    </source>
</evidence>
<dbReference type="InterPro" id="IPR002937">
    <property type="entry name" value="Amino_oxidase"/>
</dbReference>
<dbReference type="RefSeq" id="WP_262975858.1">
    <property type="nucleotide sequence ID" value="NZ_CAMAPB010000001.1"/>
</dbReference>
<sequence>MRKPVVIIGGGLAGLYAAYNLKKRNIPFLLLEAKASLGGRIASHYLPTSNTISHDLGPTWIFPHQLNIQQLVTNLNIPVFEQYTQGDVLYQASHTAPAQQIAGAGEMQLFRIQNGMNELISALYQQLDPNTVKLERAVSEVKKLSDCWRISANYQESRQHYTCDQLLLALPPRMISQHLTPHLWADNVLTQRLASVPTWMAGQAKFVATFEHAFWRDKNLSGQCFSRVGPLVEIHDASASDHAHPALFGFIGVPYLQRSQVTREQLTQACLDQLGYFYGEQAYTATHCTLKDWAEDEFVANKDDQLGVSQHPEFNFSGLGEQLKQLKVHFVGSEFAKQEAGYLEGAINAVDSALANLINT</sequence>
<dbReference type="AlphaFoldDB" id="A0A9W4VR23"/>
<gene>
    <name evidence="3" type="ORF">PSEHALCIP103_00019</name>
</gene>
<dbReference type="SUPFAM" id="SSF54373">
    <property type="entry name" value="FAD-linked reductases, C-terminal domain"/>
    <property type="match status" value="1"/>
</dbReference>
<accession>A0A9W4VR23</accession>
<evidence type="ECO:0000256" key="1">
    <source>
        <dbReference type="ARBA" id="ARBA00005995"/>
    </source>
</evidence>
<dbReference type="Pfam" id="PF01593">
    <property type="entry name" value="Amino_oxidase"/>
    <property type="match status" value="1"/>
</dbReference>
<dbReference type="InterPro" id="IPR050703">
    <property type="entry name" value="Flavin_MAO"/>
</dbReference>
<evidence type="ECO:0000313" key="4">
    <source>
        <dbReference type="Proteomes" id="UP001152447"/>
    </source>
</evidence>
<dbReference type="SUPFAM" id="SSF51905">
    <property type="entry name" value="FAD/NAD(P)-binding domain"/>
    <property type="match status" value="1"/>
</dbReference>
<feature type="domain" description="Amine oxidase" evidence="2">
    <location>
        <begin position="89"/>
        <end position="348"/>
    </location>
</feature>
<dbReference type="Gene3D" id="3.50.50.60">
    <property type="entry name" value="FAD/NAD(P)-binding domain"/>
    <property type="match status" value="2"/>
</dbReference>
<comment type="similarity">
    <text evidence="1">Belongs to the flavin monoamine oxidase family.</text>
</comment>
<name>A0A9W4VR23_PSEHA</name>
<protein>
    <recommendedName>
        <fullName evidence="2">Amine oxidase domain-containing protein</fullName>
    </recommendedName>
</protein>
<dbReference type="EMBL" id="CAMAPB010000001">
    <property type="protein sequence ID" value="CAH9049738.1"/>
    <property type="molecule type" value="Genomic_DNA"/>
</dbReference>
<dbReference type="PANTHER" id="PTHR43563">
    <property type="entry name" value="AMINE OXIDASE"/>
    <property type="match status" value="1"/>
</dbReference>
<dbReference type="InterPro" id="IPR036188">
    <property type="entry name" value="FAD/NAD-bd_sf"/>
</dbReference>